<evidence type="ECO:0000313" key="2">
    <source>
        <dbReference type="EMBL" id="RRT70026.1"/>
    </source>
</evidence>
<dbReference type="Proteomes" id="UP000287651">
    <property type="component" value="Unassembled WGS sequence"/>
</dbReference>
<feature type="region of interest" description="Disordered" evidence="1">
    <location>
        <begin position="174"/>
        <end position="206"/>
    </location>
</feature>
<dbReference type="AlphaFoldDB" id="A0A427A1D3"/>
<protein>
    <submittedName>
        <fullName evidence="2">Uncharacterized protein</fullName>
    </submittedName>
</protein>
<organism evidence="2 3">
    <name type="scientific">Ensete ventricosum</name>
    <name type="common">Abyssinian banana</name>
    <name type="synonym">Musa ensete</name>
    <dbReference type="NCBI Taxonomy" id="4639"/>
    <lineage>
        <taxon>Eukaryota</taxon>
        <taxon>Viridiplantae</taxon>
        <taxon>Streptophyta</taxon>
        <taxon>Embryophyta</taxon>
        <taxon>Tracheophyta</taxon>
        <taxon>Spermatophyta</taxon>
        <taxon>Magnoliopsida</taxon>
        <taxon>Liliopsida</taxon>
        <taxon>Zingiberales</taxon>
        <taxon>Musaceae</taxon>
        <taxon>Ensete</taxon>
    </lineage>
</organism>
<proteinExistence type="predicted"/>
<name>A0A427A1D3_ENSVE</name>
<evidence type="ECO:0000256" key="1">
    <source>
        <dbReference type="SAM" id="MobiDB-lite"/>
    </source>
</evidence>
<dbReference type="EMBL" id="AMZH03004158">
    <property type="protein sequence ID" value="RRT70026.1"/>
    <property type="molecule type" value="Genomic_DNA"/>
</dbReference>
<comment type="caution">
    <text evidence="2">The sequence shown here is derived from an EMBL/GenBank/DDBJ whole genome shotgun (WGS) entry which is preliminary data.</text>
</comment>
<reference evidence="2 3" key="1">
    <citation type="journal article" date="2014" name="Agronomy (Basel)">
        <title>A Draft Genome Sequence for Ensete ventricosum, the Drought-Tolerant Tree Against Hunger.</title>
        <authorList>
            <person name="Harrison J."/>
            <person name="Moore K.A."/>
            <person name="Paszkiewicz K."/>
            <person name="Jones T."/>
            <person name="Grant M."/>
            <person name="Ambacheew D."/>
            <person name="Muzemil S."/>
            <person name="Studholme D.J."/>
        </authorList>
    </citation>
    <scope>NUCLEOTIDE SEQUENCE [LARGE SCALE GENOMIC DNA]</scope>
</reference>
<gene>
    <name evidence="2" type="ORF">B296_00028431</name>
</gene>
<accession>A0A427A1D3</accession>
<feature type="compositionally biased region" description="Basic and acidic residues" evidence="1">
    <location>
        <begin position="194"/>
        <end position="206"/>
    </location>
</feature>
<evidence type="ECO:0000313" key="3">
    <source>
        <dbReference type="Proteomes" id="UP000287651"/>
    </source>
</evidence>
<sequence length="411" mass="45773">MSRVLSHPSWDSRLSTLVFVSEGVAPVDPRTANALVAMQSNFDVDSTVMTRRLVEVRKNYFIPPEYELHAPLPGERPYDVFSNGFNLSTDAFKAGLRFPLHRGVKDMNEAWLAEAGLKPAPREMFNLGKMKSGAGVGNRSVATPTIGVSASTTTVESLAEKCPSIDEGLSLRKRNQRETPEHQVDALGSTTRVPSEKGKEPVAMEEAPKRGYTLRELCEVEDCVGVERYFATVKTRLKVAEGEDPLMPRWSAIVGSSQFWIEGPLCGEYLRGVLHPNLAKQSYECSSEELMKRASKSAVRRRRLKEEVGILRSSLDGARNDRAYLEEDVLSLIEAMTLLKAELKGKGAKTVAAYKASRGFESGLEKVGWVNYEFGYWVALERLWGKHPKIEVEQDPFIECPKDANVKMDLS</sequence>